<sequence>MMSLLRGSLRTILFLIWTALLLVPYLLVFPLGWRFRRGFVSLWHKGVCALLFIKIHQQGLPVKDQRVLLAGNHLSYLDIPIIASCLDVTFVAKSDVASWPLFGFLARISQTAFIDRKPSMARLQKNELKERLIKGERILIFPEGTSTNGKNVKPFKTSLFEIAMDEEIREHCMVQPITISPSANKDGSALSSEQRDQYAWYGDMTLLPHLWKVFCQKAMNVDVIFHAPLLASEFPDRKLLANWAECRSRAGLEKVSNPMKQSSFTTDETTQAYLS</sequence>
<evidence type="ECO:0000256" key="3">
    <source>
        <dbReference type="ARBA" id="ARBA00022679"/>
    </source>
</evidence>
<dbReference type="PANTHER" id="PTHR10434">
    <property type="entry name" value="1-ACYL-SN-GLYCEROL-3-PHOSPHATE ACYLTRANSFERASE"/>
    <property type="match status" value="1"/>
</dbReference>
<comment type="pathway">
    <text evidence="1">Lipid metabolism.</text>
</comment>
<dbReference type="PANTHER" id="PTHR10434:SF64">
    <property type="entry name" value="1-ACYL-SN-GLYCEROL-3-PHOSPHATE ACYLTRANSFERASE-RELATED"/>
    <property type="match status" value="1"/>
</dbReference>
<keyword evidence="6" id="KW-0472">Membrane</keyword>
<keyword evidence="6" id="KW-1133">Transmembrane helix</keyword>
<dbReference type="STRING" id="1867952.MTBPR1_100008"/>
<dbReference type="EMBL" id="FLYE01000002">
    <property type="protein sequence ID" value="SCA55367.1"/>
    <property type="molecule type" value="Genomic_DNA"/>
</dbReference>
<dbReference type="CDD" id="cd07989">
    <property type="entry name" value="LPLAT_AGPAT-like"/>
    <property type="match status" value="1"/>
</dbReference>
<feature type="domain" description="Phospholipid/glycerol acyltransferase" evidence="7">
    <location>
        <begin position="67"/>
        <end position="182"/>
    </location>
</feature>
<keyword evidence="6" id="KW-0812">Transmembrane</keyword>
<accession>A0A1C3RDK1</accession>
<gene>
    <name evidence="8" type="ORF">MTBPR1_100008</name>
</gene>
<name>A0A1C3RDK1_9PROT</name>
<dbReference type="SUPFAM" id="SSF69593">
    <property type="entry name" value="Glycerol-3-phosphate (1)-acyltransferase"/>
    <property type="match status" value="1"/>
</dbReference>
<keyword evidence="9" id="KW-1185">Reference proteome</keyword>
<dbReference type="GO" id="GO:0003841">
    <property type="term" value="F:1-acylglycerol-3-phosphate O-acyltransferase activity"/>
    <property type="evidence" value="ECO:0007669"/>
    <property type="project" value="UniProtKB-EC"/>
</dbReference>
<dbReference type="EC" id="2.3.1.51" evidence="8"/>
<evidence type="ECO:0000313" key="9">
    <source>
        <dbReference type="Proteomes" id="UP000231658"/>
    </source>
</evidence>
<evidence type="ECO:0000259" key="7">
    <source>
        <dbReference type="SMART" id="SM00563"/>
    </source>
</evidence>
<evidence type="ECO:0000313" key="8">
    <source>
        <dbReference type="EMBL" id="SCA55367.1"/>
    </source>
</evidence>
<keyword evidence="4" id="KW-0443">Lipid metabolism</keyword>
<evidence type="ECO:0000256" key="5">
    <source>
        <dbReference type="ARBA" id="ARBA00023315"/>
    </source>
</evidence>
<protein>
    <submittedName>
        <fullName evidence="8">1-acyl-sn-glycerol-3-phosphate acyltransferase</fullName>
        <ecNumber evidence="8">2.3.1.51</ecNumber>
    </submittedName>
</protein>
<dbReference type="Proteomes" id="UP000231658">
    <property type="component" value="Unassembled WGS sequence"/>
</dbReference>
<dbReference type="InterPro" id="IPR002123">
    <property type="entry name" value="Plipid/glycerol_acylTrfase"/>
</dbReference>
<evidence type="ECO:0000256" key="2">
    <source>
        <dbReference type="ARBA" id="ARBA00022516"/>
    </source>
</evidence>
<feature type="transmembrane region" description="Helical" evidence="6">
    <location>
        <begin position="12"/>
        <end position="33"/>
    </location>
</feature>
<proteinExistence type="predicted"/>
<dbReference type="GO" id="GO:0006654">
    <property type="term" value="P:phosphatidic acid biosynthetic process"/>
    <property type="evidence" value="ECO:0007669"/>
    <property type="project" value="TreeGrafter"/>
</dbReference>
<dbReference type="OrthoDB" id="9806880at2"/>
<reference evidence="8 9" key="1">
    <citation type="submission" date="2016-07" db="EMBL/GenBank/DDBJ databases">
        <authorList>
            <person name="Lefevre C.T."/>
        </authorList>
    </citation>
    <scope>NUCLEOTIDE SEQUENCE [LARGE SCALE GENOMIC DNA]</scope>
    <source>
        <strain evidence="8">PR1</strain>
    </source>
</reference>
<evidence type="ECO:0000256" key="6">
    <source>
        <dbReference type="SAM" id="Phobius"/>
    </source>
</evidence>
<dbReference type="AlphaFoldDB" id="A0A1C3RDK1"/>
<organism evidence="8 9">
    <name type="scientific">Candidatus Terasakiella magnetica</name>
    <dbReference type="NCBI Taxonomy" id="1867952"/>
    <lineage>
        <taxon>Bacteria</taxon>
        <taxon>Pseudomonadati</taxon>
        <taxon>Pseudomonadota</taxon>
        <taxon>Alphaproteobacteria</taxon>
        <taxon>Rhodospirillales</taxon>
        <taxon>Terasakiellaceae</taxon>
        <taxon>Terasakiella</taxon>
    </lineage>
</organism>
<keyword evidence="3 8" id="KW-0808">Transferase</keyword>
<keyword evidence="2" id="KW-0444">Lipid biosynthesis</keyword>
<keyword evidence="5 8" id="KW-0012">Acyltransferase</keyword>
<dbReference type="SMART" id="SM00563">
    <property type="entry name" value="PlsC"/>
    <property type="match status" value="1"/>
</dbReference>
<evidence type="ECO:0000256" key="4">
    <source>
        <dbReference type="ARBA" id="ARBA00023098"/>
    </source>
</evidence>
<evidence type="ECO:0000256" key="1">
    <source>
        <dbReference type="ARBA" id="ARBA00005189"/>
    </source>
</evidence>
<dbReference type="Pfam" id="PF01553">
    <property type="entry name" value="Acyltransferase"/>
    <property type="match status" value="1"/>
</dbReference>